<comment type="catalytic activity">
    <reaction evidence="1 20">
        <text>2 a phenolic donor + H2O2 = 2 a phenolic radical donor + 2 H2O</text>
        <dbReference type="Rhea" id="RHEA:56136"/>
        <dbReference type="ChEBI" id="CHEBI:15377"/>
        <dbReference type="ChEBI" id="CHEBI:16240"/>
        <dbReference type="ChEBI" id="CHEBI:139520"/>
        <dbReference type="ChEBI" id="CHEBI:139521"/>
        <dbReference type="EC" id="1.11.1.7"/>
    </reaction>
</comment>
<dbReference type="PRINTS" id="PR00458">
    <property type="entry name" value="PEROXIDASE"/>
</dbReference>
<feature type="chain" id="PRO_5041517652" description="Peroxidase" evidence="20">
    <location>
        <begin position="19"/>
        <end position="310"/>
    </location>
</feature>
<evidence type="ECO:0000256" key="4">
    <source>
        <dbReference type="ARBA" id="ARBA00012313"/>
    </source>
</evidence>
<feature type="binding site" evidence="17">
    <location>
        <position position="188"/>
    </location>
    <ligand>
        <name>Ca(2+)</name>
        <dbReference type="ChEBI" id="CHEBI:29108"/>
        <label>2</label>
    </ligand>
</feature>
<comment type="similarity">
    <text evidence="20">Belongs to the peroxidase family. Classical plant (class III) peroxidase subfamily.</text>
</comment>
<keyword evidence="14 20" id="KW-0376">Hydrogen peroxide</keyword>
<dbReference type="Gene3D" id="1.10.520.10">
    <property type="match status" value="1"/>
</dbReference>
<name>A0AA86RVB1_9FABA</name>
<evidence type="ECO:0000256" key="15">
    <source>
        <dbReference type="PIRSR" id="PIRSR600823-1"/>
    </source>
</evidence>
<dbReference type="PROSITE" id="PS00436">
    <property type="entry name" value="PEROXIDASE_2"/>
    <property type="match status" value="1"/>
</dbReference>
<evidence type="ECO:0000256" key="18">
    <source>
        <dbReference type="PIRSR" id="PIRSR600823-4"/>
    </source>
</evidence>
<keyword evidence="5 20" id="KW-0964">Secreted</keyword>
<keyword evidence="10 17" id="KW-0106">Calcium</keyword>
<evidence type="ECO:0000313" key="22">
    <source>
        <dbReference type="EMBL" id="CAJ1919143.1"/>
    </source>
</evidence>
<evidence type="ECO:0000256" key="17">
    <source>
        <dbReference type="PIRSR" id="PIRSR600823-3"/>
    </source>
</evidence>
<evidence type="ECO:0000256" key="1">
    <source>
        <dbReference type="ARBA" id="ARBA00000189"/>
    </source>
</evidence>
<feature type="disulfide bond" evidence="19">
    <location>
        <begin position="29"/>
        <end position="111"/>
    </location>
</feature>
<feature type="domain" description="Plant heme peroxidase family profile" evidence="21">
    <location>
        <begin position="19"/>
        <end position="310"/>
    </location>
</feature>
<dbReference type="InterPro" id="IPR002016">
    <property type="entry name" value="Haem_peroxidase"/>
</dbReference>
<dbReference type="EC" id="1.11.1.7" evidence="4 20"/>
<feature type="site" description="Transition state stabilizer" evidence="18">
    <location>
        <position position="56"/>
    </location>
</feature>
<dbReference type="GO" id="GO:0140825">
    <property type="term" value="F:lactoperoxidase activity"/>
    <property type="evidence" value="ECO:0007669"/>
    <property type="project" value="UniProtKB-EC"/>
</dbReference>
<dbReference type="PROSITE" id="PS50873">
    <property type="entry name" value="PEROXIDASE_4"/>
    <property type="match status" value="1"/>
</dbReference>
<feature type="disulfide bond" evidence="19">
    <location>
        <begin position="194"/>
        <end position="218"/>
    </location>
</feature>
<evidence type="ECO:0000256" key="12">
    <source>
        <dbReference type="ARBA" id="ARBA00023004"/>
    </source>
</evidence>
<evidence type="ECO:0000256" key="5">
    <source>
        <dbReference type="ARBA" id="ARBA00022525"/>
    </source>
</evidence>
<dbReference type="InterPro" id="IPR019793">
    <property type="entry name" value="Peroxidases_heam-ligand_BS"/>
</dbReference>
<dbReference type="Pfam" id="PF00141">
    <property type="entry name" value="peroxidase"/>
    <property type="match status" value="1"/>
</dbReference>
<keyword evidence="11 20" id="KW-0560">Oxidoreductase</keyword>
<feature type="disulfide bond" evidence="19">
    <location>
        <begin position="62"/>
        <end position="67"/>
    </location>
</feature>
<feature type="binding site" evidence="17">
    <location>
        <position position="82"/>
    </location>
    <ligand>
        <name>Ca(2+)</name>
        <dbReference type="ChEBI" id="CHEBI:29108"/>
        <label>1</label>
    </ligand>
</feature>
<keyword evidence="9 20" id="KW-0732">Signal</keyword>
<evidence type="ECO:0000256" key="10">
    <source>
        <dbReference type="ARBA" id="ARBA00022837"/>
    </source>
</evidence>
<protein>
    <recommendedName>
        <fullName evidence="4 20">Peroxidase</fullName>
        <ecNumber evidence="4 20">1.11.1.7</ecNumber>
    </recommendedName>
</protein>
<evidence type="ECO:0000313" key="23">
    <source>
        <dbReference type="Proteomes" id="UP001189624"/>
    </source>
</evidence>
<accession>A0AA86RVB1</accession>
<dbReference type="AlphaFoldDB" id="A0AA86RVB1"/>
<evidence type="ECO:0000256" key="19">
    <source>
        <dbReference type="PIRSR" id="PIRSR600823-5"/>
    </source>
</evidence>
<dbReference type="GO" id="GO:0046872">
    <property type="term" value="F:metal ion binding"/>
    <property type="evidence" value="ECO:0007669"/>
    <property type="project" value="UniProtKB-UniRule"/>
</dbReference>
<sequence>MKFFTILIFFLVFPIAFGDLRVGFYHSSCPRAEKIVRQVVQRRFNRDRSITGGLLRMHFHDCFVRGCDASILIDSNRGNQSEKSEKAAGANGTVRGFKLIDDIKKALETACPSTVSCADIITLATRDSVAMAGGPRYNVPTGRRDGLVSRAAEVFLPGPRSTVLQAQQTFTANGLSLDEMIALLGAHTVGFAHCNFFRDRLNDSNMDPNLRAKLGQTCRPMGQDPTAFLDQKTSTVFDNEFYKQIILKRGVLFIDQQLASDPLSSRLVSTFAGNSAAFKKSFVDAIVKMGSIRVLVGTNGEIRKNCRAFN</sequence>
<dbReference type="FunFam" id="1.10.420.10:FF:000007">
    <property type="entry name" value="Peroxidase"/>
    <property type="match status" value="1"/>
</dbReference>
<evidence type="ECO:0000256" key="3">
    <source>
        <dbReference type="ARBA" id="ARBA00006873"/>
    </source>
</evidence>
<feature type="binding site" evidence="17">
    <location>
        <position position="61"/>
    </location>
    <ligand>
        <name>Ca(2+)</name>
        <dbReference type="ChEBI" id="CHEBI:29108"/>
        <label>1</label>
    </ligand>
</feature>
<evidence type="ECO:0000256" key="6">
    <source>
        <dbReference type="ARBA" id="ARBA00022559"/>
    </source>
</evidence>
<gene>
    <name evidence="22" type="ORF">AYBTSS11_LOCUS3700</name>
</gene>
<feature type="binding site" evidence="17">
    <location>
        <position position="64"/>
    </location>
    <ligand>
        <name>Ca(2+)</name>
        <dbReference type="ChEBI" id="CHEBI:29108"/>
        <label>1</label>
    </ligand>
</feature>
<keyword evidence="12 17" id="KW-0408">Iron</keyword>
<comment type="similarity">
    <text evidence="3">Belongs to the peroxidase family. Ascorbate peroxidase subfamily.</text>
</comment>
<feature type="binding site" evidence="17">
    <location>
        <position position="66"/>
    </location>
    <ligand>
        <name>Ca(2+)</name>
        <dbReference type="ChEBI" id="CHEBI:29108"/>
        <label>1</label>
    </ligand>
</feature>
<evidence type="ECO:0000256" key="9">
    <source>
        <dbReference type="ARBA" id="ARBA00022729"/>
    </source>
</evidence>
<dbReference type="GO" id="GO:0020037">
    <property type="term" value="F:heme binding"/>
    <property type="evidence" value="ECO:0007669"/>
    <property type="project" value="UniProtKB-UniRule"/>
</dbReference>
<dbReference type="GO" id="GO:0005576">
    <property type="term" value="C:extracellular region"/>
    <property type="evidence" value="ECO:0007669"/>
    <property type="project" value="UniProtKB-SubCell"/>
</dbReference>
<feature type="binding site" evidence="17">
    <location>
        <position position="238"/>
    </location>
    <ligand>
        <name>Ca(2+)</name>
        <dbReference type="ChEBI" id="CHEBI:29108"/>
        <label>2</label>
    </ligand>
</feature>
<dbReference type="InterPro" id="IPR019794">
    <property type="entry name" value="Peroxidases_AS"/>
</dbReference>
<feature type="binding site" evidence="17">
    <location>
        <position position="68"/>
    </location>
    <ligand>
        <name>Ca(2+)</name>
        <dbReference type="ChEBI" id="CHEBI:29108"/>
        <label>1</label>
    </ligand>
</feature>
<organism evidence="22 23">
    <name type="scientific">Sphenostylis stenocarpa</name>
    <dbReference type="NCBI Taxonomy" id="92480"/>
    <lineage>
        <taxon>Eukaryota</taxon>
        <taxon>Viridiplantae</taxon>
        <taxon>Streptophyta</taxon>
        <taxon>Embryophyta</taxon>
        <taxon>Tracheophyta</taxon>
        <taxon>Spermatophyta</taxon>
        <taxon>Magnoliopsida</taxon>
        <taxon>eudicotyledons</taxon>
        <taxon>Gunneridae</taxon>
        <taxon>Pentapetalae</taxon>
        <taxon>rosids</taxon>
        <taxon>fabids</taxon>
        <taxon>Fabales</taxon>
        <taxon>Fabaceae</taxon>
        <taxon>Papilionoideae</taxon>
        <taxon>50 kb inversion clade</taxon>
        <taxon>NPAAA clade</taxon>
        <taxon>indigoferoid/millettioid clade</taxon>
        <taxon>Phaseoleae</taxon>
        <taxon>Sphenostylis</taxon>
    </lineage>
</organism>
<evidence type="ECO:0000256" key="11">
    <source>
        <dbReference type="ARBA" id="ARBA00023002"/>
    </source>
</evidence>
<evidence type="ECO:0000256" key="2">
    <source>
        <dbReference type="ARBA" id="ARBA00002322"/>
    </source>
</evidence>
<dbReference type="PANTHER" id="PTHR31517:SF59">
    <property type="entry name" value="PEROXIDASE"/>
    <property type="match status" value="1"/>
</dbReference>
<comment type="subcellular location">
    <subcellularLocation>
        <location evidence="20">Secreted</location>
    </subcellularLocation>
</comment>
<feature type="binding site" evidence="17">
    <location>
        <position position="70"/>
    </location>
    <ligand>
        <name>Ca(2+)</name>
        <dbReference type="ChEBI" id="CHEBI:29108"/>
        <label>1</label>
    </ligand>
</feature>
<comment type="cofactor">
    <cofactor evidence="17 20">
        <name>Ca(2+)</name>
        <dbReference type="ChEBI" id="CHEBI:29108"/>
    </cofactor>
    <text evidence="17 20">Binds 2 calcium ions per subunit.</text>
</comment>
<dbReference type="CDD" id="cd00693">
    <property type="entry name" value="secretory_peroxidase"/>
    <property type="match status" value="1"/>
</dbReference>
<dbReference type="Gramene" id="rna-AYBTSS11_LOCUS3700">
    <property type="protein sequence ID" value="CAJ1919143.1"/>
    <property type="gene ID" value="gene-AYBTSS11_LOCUS3700"/>
</dbReference>
<feature type="binding site" evidence="17">
    <location>
        <position position="233"/>
    </location>
    <ligand>
        <name>Ca(2+)</name>
        <dbReference type="ChEBI" id="CHEBI:29108"/>
        <label>2</label>
    </ligand>
</feature>
<feature type="binding site" evidence="16">
    <location>
        <position position="157"/>
    </location>
    <ligand>
        <name>substrate</name>
    </ligand>
</feature>
<feature type="signal peptide" evidence="20">
    <location>
        <begin position="1"/>
        <end position="18"/>
    </location>
</feature>
<dbReference type="PANTHER" id="PTHR31517">
    <property type="match status" value="1"/>
</dbReference>
<dbReference type="PRINTS" id="PR00461">
    <property type="entry name" value="PLPEROXIDASE"/>
</dbReference>
<dbReference type="GO" id="GO:0006979">
    <property type="term" value="P:response to oxidative stress"/>
    <property type="evidence" value="ECO:0007669"/>
    <property type="project" value="UniProtKB-UniRule"/>
</dbReference>
<evidence type="ECO:0000256" key="13">
    <source>
        <dbReference type="ARBA" id="ARBA00023157"/>
    </source>
</evidence>
<evidence type="ECO:0000256" key="14">
    <source>
        <dbReference type="ARBA" id="ARBA00023324"/>
    </source>
</evidence>
<dbReference type="EMBL" id="OY731398">
    <property type="protein sequence ID" value="CAJ1919143.1"/>
    <property type="molecule type" value="Genomic_DNA"/>
</dbReference>
<evidence type="ECO:0000256" key="7">
    <source>
        <dbReference type="ARBA" id="ARBA00022617"/>
    </source>
</evidence>
<feature type="binding site" evidence="17">
    <location>
        <position position="230"/>
    </location>
    <ligand>
        <name>Ca(2+)</name>
        <dbReference type="ChEBI" id="CHEBI:29108"/>
        <label>2</label>
    </ligand>
</feature>
<keyword evidence="8 17" id="KW-0479">Metal-binding</keyword>
<dbReference type="Proteomes" id="UP001189624">
    <property type="component" value="Chromosome 1"/>
</dbReference>
<dbReference type="InterPro" id="IPR033905">
    <property type="entry name" value="Secretory_peroxidase"/>
</dbReference>
<keyword evidence="6 20" id="KW-0575">Peroxidase</keyword>
<feature type="disulfide bond" evidence="19">
    <location>
        <begin position="117"/>
        <end position="306"/>
    </location>
</feature>
<evidence type="ECO:0000256" key="20">
    <source>
        <dbReference type="RuleBase" id="RU362060"/>
    </source>
</evidence>
<keyword evidence="7 20" id="KW-0349">Heme</keyword>
<dbReference type="Gene3D" id="1.10.420.10">
    <property type="entry name" value="Peroxidase, domain 2"/>
    <property type="match status" value="1"/>
</dbReference>
<keyword evidence="13 19" id="KW-1015">Disulfide bond</keyword>
<dbReference type="InterPro" id="IPR000823">
    <property type="entry name" value="Peroxidase_pln"/>
</dbReference>
<keyword evidence="23" id="KW-1185">Reference proteome</keyword>
<dbReference type="InterPro" id="IPR010255">
    <property type="entry name" value="Haem_peroxidase_sf"/>
</dbReference>
<dbReference type="SUPFAM" id="SSF48113">
    <property type="entry name" value="Heme-dependent peroxidases"/>
    <property type="match status" value="1"/>
</dbReference>
<dbReference type="PROSITE" id="PS00435">
    <property type="entry name" value="PEROXIDASE_1"/>
    <property type="match status" value="1"/>
</dbReference>
<reference evidence="22" key="1">
    <citation type="submission" date="2023-10" db="EMBL/GenBank/DDBJ databases">
        <authorList>
            <person name="Domelevo Entfellner J.-B."/>
        </authorList>
    </citation>
    <scope>NUCLEOTIDE SEQUENCE</scope>
</reference>
<dbReference type="GO" id="GO:0042744">
    <property type="term" value="P:hydrogen peroxide catabolic process"/>
    <property type="evidence" value="ECO:0007669"/>
    <property type="project" value="UniProtKB-KW"/>
</dbReference>
<comment type="function">
    <text evidence="2">Removal of H(2)O(2), oxidation of toxic reductants, biosynthesis and degradation of lignin, suberization, auxin catabolism, response to environmental stresses such as wounding, pathogen attack and oxidative stress. These functions might be dependent on each isozyme/isoform in each plant tissue.</text>
</comment>
<evidence type="ECO:0000256" key="16">
    <source>
        <dbReference type="PIRSR" id="PIRSR600823-2"/>
    </source>
</evidence>
<proteinExistence type="inferred from homology"/>
<feature type="active site" description="Proton acceptor" evidence="15">
    <location>
        <position position="60"/>
    </location>
</feature>
<dbReference type="FunFam" id="1.10.520.10:FF:000001">
    <property type="entry name" value="Peroxidase"/>
    <property type="match status" value="1"/>
</dbReference>
<evidence type="ECO:0000256" key="8">
    <source>
        <dbReference type="ARBA" id="ARBA00022723"/>
    </source>
</evidence>
<evidence type="ECO:0000259" key="21">
    <source>
        <dbReference type="PROSITE" id="PS50873"/>
    </source>
</evidence>
<comment type="cofactor">
    <cofactor evidence="17 20">
        <name>heme b</name>
        <dbReference type="ChEBI" id="CHEBI:60344"/>
    </cofactor>
    <text evidence="17 20">Binds 1 heme b (iron(II)-protoporphyrin IX) group per subunit.</text>
</comment>
<feature type="binding site" description="axial binding residue" evidence="17">
    <location>
        <position position="187"/>
    </location>
    <ligand>
        <name>heme b</name>
        <dbReference type="ChEBI" id="CHEBI:60344"/>
    </ligand>
    <ligandPart>
        <name>Fe</name>
        <dbReference type="ChEBI" id="CHEBI:18248"/>
    </ligandPart>
</feature>